<evidence type="ECO:0000256" key="1">
    <source>
        <dbReference type="SAM" id="SignalP"/>
    </source>
</evidence>
<sequence>MSLFRSNKMTIITKAKLILTISLIFVLTDTAVNTAQANVIKQAPIIAKLQKLKPPQVLSKETNKWMKRWVGTNLEADGFEFYELSGATSINLKVHKIDPTDLEDGYQAYGTFVTRGGSANFDIELAYYNLAAILGHDDIIRPVVRYSLGAKATAAFKTLLEKDRLTITDINARRLVRIDRILTRIATTPSLLGCLKTKKHDSYAEYKSIADISRAAQGDPIKNNPIIAALQASNPQPVANKKITLQAGYTGDLLQLAREYSIVMTLDVIFQQWDRYNNVNVGLAKDSANVAHFYMTDSGGADMSDYLPSIKRNLSYFNRYDRKTIAKLKQLYLFLNNPAQGFLGYTDAEAFVVDLGLYSEFKPAEYVRMLKRNLQFLLAKVSLTTREYGINAYLP</sequence>
<feature type="signal peptide" evidence="1">
    <location>
        <begin position="1"/>
        <end position="37"/>
    </location>
</feature>
<keyword evidence="1" id="KW-0732">Signal</keyword>
<gene>
    <name evidence="2" type="ORF">CRENPOLYSF1_300044</name>
</gene>
<feature type="chain" id="PRO_5012819950" evidence="1">
    <location>
        <begin position="38"/>
        <end position="395"/>
    </location>
</feature>
<dbReference type="Proteomes" id="UP000195667">
    <property type="component" value="Unassembled WGS sequence"/>
</dbReference>
<proteinExistence type="predicted"/>
<dbReference type="AlphaFoldDB" id="A0A1R4H8T1"/>
<evidence type="ECO:0000313" key="2">
    <source>
        <dbReference type="EMBL" id="SJM92596.1"/>
    </source>
</evidence>
<accession>A0A1R4H8T1</accession>
<protein>
    <submittedName>
        <fullName evidence="2">Uncharacterized protein</fullName>
    </submittedName>
</protein>
<organism evidence="2 3">
    <name type="scientific">Crenothrix polyspora</name>
    <dbReference type="NCBI Taxonomy" id="360316"/>
    <lineage>
        <taxon>Bacteria</taxon>
        <taxon>Pseudomonadati</taxon>
        <taxon>Pseudomonadota</taxon>
        <taxon>Gammaproteobacteria</taxon>
        <taxon>Methylococcales</taxon>
        <taxon>Crenotrichaceae</taxon>
        <taxon>Crenothrix</taxon>
    </lineage>
</organism>
<evidence type="ECO:0000313" key="3">
    <source>
        <dbReference type="Proteomes" id="UP000195667"/>
    </source>
</evidence>
<keyword evidence="3" id="KW-1185">Reference proteome</keyword>
<dbReference type="EMBL" id="FUKI01000105">
    <property type="protein sequence ID" value="SJM92596.1"/>
    <property type="molecule type" value="Genomic_DNA"/>
</dbReference>
<name>A0A1R4H8T1_9GAMM</name>
<reference evidence="3" key="1">
    <citation type="submission" date="2017-02" db="EMBL/GenBank/DDBJ databases">
        <authorList>
            <person name="Daims H."/>
        </authorList>
    </citation>
    <scope>NUCLEOTIDE SEQUENCE [LARGE SCALE GENOMIC DNA]</scope>
</reference>